<gene>
    <name evidence="1" type="ORF">RDB_LOCUS97552</name>
</gene>
<dbReference type="EMBL" id="CAJMWX010001072">
    <property type="protein sequence ID" value="CAE6465252.1"/>
    <property type="molecule type" value="Genomic_DNA"/>
</dbReference>
<proteinExistence type="predicted"/>
<accession>A0A8H3BS71</accession>
<dbReference type="Proteomes" id="UP000663888">
    <property type="component" value="Unassembled WGS sequence"/>
</dbReference>
<reference evidence="1" key="1">
    <citation type="submission" date="2021-01" db="EMBL/GenBank/DDBJ databases">
        <authorList>
            <person name="Kaushik A."/>
        </authorList>
    </citation>
    <scope>NUCLEOTIDE SEQUENCE</scope>
    <source>
        <strain evidence="1">AG4-R118</strain>
    </source>
</reference>
<name>A0A8H3BS71_9AGAM</name>
<sequence length="68" mass="7849">LSSPTDLTSTQPPPPPIFECKQQALRRALLSQHSDIRGEQGQRLLVNPPYYTMQNLVGLLHRYIDWYV</sequence>
<organism evidence="1 2">
    <name type="scientific">Rhizoctonia solani</name>
    <dbReference type="NCBI Taxonomy" id="456999"/>
    <lineage>
        <taxon>Eukaryota</taxon>
        <taxon>Fungi</taxon>
        <taxon>Dikarya</taxon>
        <taxon>Basidiomycota</taxon>
        <taxon>Agaricomycotina</taxon>
        <taxon>Agaricomycetes</taxon>
        <taxon>Cantharellales</taxon>
        <taxon>Ceratobasidiaceae</taxon>
        <taxon>Rhizoctonia</taxon>
    </lineage>
</organism>
<evidence type="ECO:0000313" key="1">
    <source>
        <dbReference type="EMBL" id="CAE6465252.1"/>
    </source>
</evidence>
<feature type="non-terminal residue" evidence="1">
    <location>
        <position position="1"/>
    </location>
</feature>
<comment type="caution">
    <text evidence="1">The sequence shown here is derived from an EMBL/GenBank/DDBJ whole genome shotgun (WGS) entry which is preliminary data.</text>
</comment>
<evidence type="ECO:0000313" key="2">
    <source>
        <dbReference type="Proteomes" id="UP000663888"/>
    </source>
</evidence>
<protein>
    <submittedName>
        <fullName evidence="1">Uncharacterized protein</fullName>
    </submittedName>
</protein>
<dbReference type="AlphaFoldDB" id="A0A8H3BS71"/>